<keyword evidence="1" id="KW-1133">Transmembrane helix</keyword>
<feature type="transmembrane region" description="Helical" evidence="1">
    <location>
        <begin position="77"/>
        <end position="98"/>
    </location>
</feature>
<evidence type="ECO:0008006" key="4">
    <source>
        <dbReference type="Google" id="ProtNLM"/>
    </source>
</evidence>
<sequence length="105" mass="12092">MIYRIIFVAIAMVVAIASFIPLQMDSYPNQDKTYHILAYIPIGFFGFLGFSKYSWLFGVIPGLLEIVQPYFGRVSSIWDFLFSFLGMAYGILIAERLFPLFRTTK</sequence>
<name>A0ABX7S806_9BACT</name>
<gene>
    <name evidence="2" type="ORF">JYK00_04225</name>
</gene>
<reference evidence="2 3" key="1">
    <citation type="submission" date="2021-03" db="EMBL/GenBank/DDBJ databases">
        <title>Thermosipho ferrireducens sp.nov., an anaerobic thermophilic iron-reducing bacterium isolated from a deep-sea hydrothermal sulfide deposits.</title>
        <authorList>
            <person name="Zeng X."/>
            <person name="Chen Y."/>
            <person name="Shao Z."/>
        </authorList>
    </citation>
    <scope>NUCLEOTIDE SEQUENCE [LARGE SCALE GENOMIC DNA]</scope>
    <source>
        <strain evidence="2 3">JL129W03</strain>
    </source>
</reference>
<evidence type="ECO:0000313" key="2">
    <source>
        <dbReference type="EMBL" id="QTA38722.1"/>
    </source>
</evidence>
<feature type="transmembrane region" description="Helical" evidence="1">
    <location>
        <begin position="6"/>
        <end position="24"/>
    </location>
</feature>
<organism evidence="2 3">
    <name type="scientific">Thermosipho ferrireducens</name>
    <dbReference type="NCBI Taxonomy" id="2571116"/>
    <lineage>
        <taxon>Bacteria</taxon>
        <taxon>Thermotogati</taxon>
        <taxon>Thermotogota</taxon>
        <taxon>Thermotogae</taxon>
        <taxon>Thermotogales</taxon>
        <taxon>Fervidobacteriaceae</taxon>
        <taxon>Thermosipho</taxon>
    </lineage>
</organism>
<evidence type="ECO:0000313" key="3">
    <source>
        <dbReference type="Proteomes" id="UP000671862"/>
    </source>
</evidence>
<proteinExistence type="predicted"/>
<protein>
    <recommendedName>
        <fullName evidence="4">VanZ-like domain-containing protein</fullName>
    </recommendedName>
</protein>
<keyword evidence="1" id="KW-0812">Transmembrane</keyword>
<keyword evidence="3" id="KW-1185">Reference proteome</keyword>
<dbReference type="Proteomes" id="UP000671862">
    <property type="component" value="Chromosome"/>
</dbReference>
<feature type="transmembrane region" description="Helical" evidence="1">
    <location>
        <begin position="36"/>
        <end position="57"/>
    </location>
</feature>
<evidence type="ECO:0000256" key="1">
    <source>
        <dbReference type="SAM" id="Phobius"/>
    </source>
</evidence>
<keyword evidence="1" id="KW-0472">Membrane</keyword>
<dbReference type="RefSeq" id="WP_207567439.1">
    <property type="nucleotide sequence ID" value="NZ_CP071446.1"/>
</dbReference>
<dbReference type="EMBL" id="CP071446">
    <property type="protein sequence ID" value="QTA38722.1"/>
    <property type="molecule type" value="Genomic_DNA"/>
</dbReference>
<accession>A0ABX7S806</accession>